<dbReference type="RefSeq" id="WP_120198085.1">
    <property type="nucleotide sequence ID" value="NZ_MCIA01000032.1"/>
</dbReference>
<dbReference type="InterPro" id="IPR029052">
    <property type="entry name" value="Metallo-depent_PP-like"/>
</dbReference>
<sequence length="321" mass="38198">MRANKRLTKAFENAKRIPFDKNSKYIFFSDCHRGDDSVSDEFIRNQNIFLHALNYYYKEGYTYIEVGDGDELWEYKNFSVIRLAHTDVFTVIKKFYDTGRFIMLYGNHNIYLKSKRFVKTNYFEYYDEYNQKKVDLFRGLEPKEALVLEYKNSGQKIFVLHGHQGDIINDQLWFFSMLLLRYFWRYLHLVGFDNPTSPARNLFKRHKVERIYDEWIRRRKVMLICGHTHRPKFPKDNDLPYFNTGCCTRTRGISGIEILNGEILMVDWRIAADENGGLQILRTVVRGPIPIEEYCGKKRTYSKVGETVDEDLKSTPVTTLR</sequence>
<keyword evidence="1" id="KW-1003">Cell membrane</keyword>
<dbReference type="SUPFAM" id="SSF56300">
    <property type="entry name" value="Metallo-dependent phosphatases"/>
    <property type="match status" value="1"/>
</dbReference>
<dbReference type="GO" id="GO:0008758">
    <property type="term" value="F:UDP-2,3-diacylglucosamine hydrolase activity"/>
    <property type="evidence" value="ECO:0007669"/>
    <property type="project" value="TreeGrafter"/>
</dbReference>
<keyword evidence="3" id="KW-0479">Metal-binding</keyword>
<evidence type="ECO:0000259" key="6">
    <source>
        <dbReference type="Pfam" id="PF00149"/>
    </source>
</evidence>
<dbReference type="PANTHER" id="PTHR34990:SF2">
    <property type="entry name" value="BLL8164 PROTEIN"/>
    <property type="match status" value="1"/>
</dbReference>
<evidence type="ECO:0000256" key="1">
    <source>
        <dbReference type="ARBA" id="ARBA00022475"/>
    </source>
</evidence>
<gene>
    <name evidence="7" type="ORF">BET01_07790</name>
</gene>
<dbReference type="Pfam" id="PF00149">
    <property type="entry name" value="Metallophos"/>
    <property type="match status" value="1"/>
</dbReference>
<keyword evidence="2" id="KW-0997">Cell inner membrane</keyword>
<dbReference type="InterPro" id="IPR043461">
    <property type="entry name" value="LpxH-like"/>
</dbReference>
<keyword evidence="8" id="KW-1185">Reference proteome</keyword>
<protein>
    <submittedName>
        <fullName evidence="7">Serine/threonine protein phosphatase</fullName>
    </submittedName>
</protein>
<dbReference type="EMBL" id="MCIA01000032">
    <property type="protein sequence ID" value="RKD29251.1"/>
    <property type="molecule type" value="Genomic_DNA"/>
</dbReference>
<dbReference type="PANTHER" id="PTHR34990">
    <property type="entry name" value="UDP-2,3-DIACYLGLUCOSAMINE HYDROLASE-RELATED"/>
    <property type="match status" value="1"/>
</dbReference>
<dbReference type="Gene3D" id="3.60.21.10">
    <property type="match status" value="1"/>
</dbReference>
<name>A0A419SVJ9_9FIRM</name>
<evidence type="ECO:0000256" key="5">
    <source>
        <dbReference type="ARBA" id="ARBA00023211"/>
    </source>
</evidence>
<proteinExistence type="predicted"/>
<keyword evidence="5" id="KW-0464">Manganese</keyword>
<dbReference type="GO" id="GO:0016020">
    <property type="term" value="C:membrane"/>
    <property type="evidence" value="ECO:0007669"/>
    <property type="project" value="GOC"/>
</dbReference>
<reference evidence="7 8" key="1">
    <citation type="submission" date="2016-08" db="EMBL/GenBank/DDBJ databases">
        <title>A new outlook on sporulation: Clostridium algidixylanolyticum.</title>
        <authorList>
            <person name="Poppleton D.I."/>
            <person name="Gribaldo S."/>
        </authorList>
    </citation>
    <scope>NUCLEOTIDE SEQUENCE [LARGE SCALE GENOMIC DNA]</scope>
    <source>
        <strain evidence="7 8">SPL73</strain>
    </source>
</reference>
<evidence type="ECO:0000256" key="2">
    <source>
        <dbReference type="ARBA" id="ARBA00022519"/>
    </source>
</evidence>
<evidence type="ECO:0000256" key="4">
    <source>
        <dbReference type="ARBA" id="ARBA00023136"/>
    </source>
</evidence>
<evidence type="ECO:0000313" key="7">
    <source>
        <dbReference type="EMBL" id="RKD29251.1"/>
    </source>
</evidence>
<dbReference type="GO" id="GO:0009245">
    <property type="term" value="P:lipid A biosynthetic process"/>
    <property type="evidence" value="ECO:0007669"/>
    <property type="project" value="TreeGrafter"/>
</dbReference>
<evidence type="ECO:0000256" key="3">
    <source>
        <dbReference type="ARBA" id="ARBA00022723"/>
    </source>
</evidence>
<dbReference type="AlphaFoldDB" id="A0A419SVJ9"/>
<evidence type="ECO:0000313" key="8">
    <source>
        <dbReference type="Proteomes" id="UP000284277"/>
    </source>
</evidence>
<dbReference type="GO" id="GO:0046872">
    <property type="term" value="F:metal ion binding"/>
    <property type="evidence" value="ECO:0007669"/>
    <property type="project" value="UniProtKB-KW"/>
</dbReference>
<feature type="domain" description="Calcineurin-like phosphoesterase" evidence="6">
    <location>
        <begin position="25"/>
        <end position="231"/>
    </location>
</feature>
<accession>A0A419SVJ9</accession>
<dbReference type="Proteomes" id="UP000284277">
    <property type="component" value="Unassembled WGS sequence"/>
</dbReference>
<dbReference type="InterPro" id="IPR004843">
    <property type="entry name" value="Calcineurin-like_PHP"/>
</dbReference>
<dbReference type="OrthoDB" id="9773199at2"/>
<keyword evidence="4" id="KW-0472">Membrane</keyword>
<organism evidence="7 8">
    <name type="scientific">Lacrimispora algidixylanolytica</name>
    <dbReference type="NCBI Taxonomy" id="94868"/>
    <lineage>
        <taxon>Bacteria</taxon>
        <taxon>Bacillati</taxon>
        <taxon>Bacillota</taxon>
        <taxon>Clostridia</taxon>
        <taxon>Lachnospirales</taxon>
        <taxon>Lachnospiraceae</taxon>
        <taxon>Lacrimispora</taxon>
    </lineage>
</organism>
<comment type="caution">
    <text evidence="7">The sequence shown here is derived from an EMBL/GenBank/DDBJ whole genome shotgun (WGS) entry which is preliminary data.</text>
</comment>